<dbReference type="Proteomes" id="UP000239757">
    <property type="component" value="Unassembled WGS sequence"/>
</dbReference>
<name>A0A2P5XLE7_GOSBA</name>
<sequence>MTNNGEDSNQDVEDFSDPDINEVLDDIDDEGPEKVEDVYDPSFSNLSRGSILQNEPKDNMLNVDQDAAHASKFPEYAEELFVGQQFENKVDCVFAIK</sequence>
<reference evidence="2 3" key="1">
    <citation type="submission" date="2015-01" db="EMBL/GenBank/DDBJ databases">
        <title>Genome of allotetraploid Gossypium barbadense reveals genomic plasticity and fiber elongation in cotton evolution.</title>
        <authorList>
            <person name="Chen X."/>
            <person name="Liu X."/>
            <person name="Zhao B."/>
            <person name="Zheng H."/>
            <person name="Hu Y."/>
            <person name="Lu G."/>
            <person name="Yang C."/>
            <person name="Chen J."/>
            <person name="Shan C."/>
            <person name="Zhang L."/>
            <person name="Zhou Y."/>
            <person name="Wang L."/>
            <person name="Guo W."/>
            <person name="Bai Y."/>
            <person name="Ruan J."/>
            <person name="Shangguan X."/>
            <person name="Mao Y."/>
            <person name="Jiang J."/>
            <person name="Zhu Y."/>
            <person name="Lei J."/>
            <person name="Kang H."/>
            <person name="Chen S."/>
            <person name="He X."/>
            <person name="Wang R."/>
            <person name="Wang Y."/>
            <person name="Chen J."/>
            <person name="Wang L."/>
            <person name="Yu S."/>
            <person name="Wang B."/>
            <person name="Wei J."/>
            <person name="Song S."/>
            <person name="Lu X."/>
            <person name="Gao Z."/>
            <person name="Gu W."/>
            <person name="Deng X."/>
            <person name="Ma D."/>
            <person name="Wang S."/>
            <person name="Liang W."/>
            <person name="Fang L."/>
            <person name="Cai C."/>
            <person name="Zhu X."/>
            <person name="Zhou B."/>
            <person name="Zhang Y."/>
            <person name="Chen Z."/>
            <person name="Xu S."/>
            <person name="Zhu R."/>
            <person name="Wang S."/>
            <person name="Zhang T."/>
            <person name="Zhao G."/>
        </authorList>
    </citation>
    <scope>NUCLEOTIDE SEQUENCE [LARGE SCALE GENOMIC DNA]</scope>
    <source>
        <strain evidence="3">cv. Xinhai21</strain>
        <tissue evidence="2">Leaf</tissue>
    </source>
</reference>
<evidence type="ECO:0000256" key="1">
    <source>
        <dbReference type="SAM" id="MobiDB-lite"/>
    </source>
</evidence>
<evidence type="ECO:0000313" key="3">
    <source>
        <dbReference type="Proteomes" id="UP000239757"/>
    </source>
</evidence>
<organism evidence="2 3">
    <name type="scientific">Gossypium barbadense</name>
    <name type="common">Sea Island cotton</name>
    <name type="synonym">Hibiscus barbadensis</name>
    <dbReference type="NCBI Taxonomy" id="3634"/>
    <lineage>
        <taxon>Eukaryota</taxon>
        <taxon>Viridiplantae</taxon>
        <taxon>Streptophyta</taxon>
        <taxon>Embryophyta</taxon>
        <taxon>Tracheophyta</taxon>
        <taxon>Spermatophyta</taxon>
        <taxon>Magnoliopsida</taxon>
        <taxon>eudicotyledons</taxon>
        <taxon>Gunneridae</taxon>
        <taxon>Pentapetalae</taxon>
        <taxon>rosids</taxon>
        <taxon>malvids</taxon>
        <taxon>Malvales</taxon>
        <taxon>Malvaceae</taxon>
        <taxon>Malvoideae</taxon>
        <taxon>Gossypium</taxon>
    </lineage>
</organism>
<protein>
    <submittedName>
        <fullName evidence="2">Uncharacterized protein</fullName>
    </submittedName>
</protein>
<feature type="compositionally biased region" description="Polar residues" evidence="1">
    <location>
        <begin position="42"/>
        <end position="51"/>
    </location>
</feature>
<proteinExistence type="predicted"/>
<evidence type="ECO:0000313" key="2">
    <source>
        <dbReference type="EMBL" id="PPS04162.1"/>
    </source>
</evidence>
<dbReference type="AlphaFoldDB" id="A0A2P5XLE7"/>
<gene>
    <name evidence="2" type="ORF">GOBAR_AA16506</name>
</gene>
<feature type="compositionally biased region" description="Acidic residues" evidence="1">
    <location>
        <begin position="8"/>
        <end position="31"/>
    </location>
</feature>
<feature type="region of interest" description="Disordered" evidence="1">
    <location>
        <begin position="1"/>
        <end position="51"/>
    </location>
</feature>
<dbReference type="EMBL" id="KZ664639">
    <property type="protein sequence ID" value="PPS04162.1"/>
    <property type="molecule type" value="Genomic_DNA"/>
</dbReference>
<accession>A0A2P5XLE7</accession>